<dbReference type="InterPro" id="IPR036852">
    <property type="entry name" value="Peptidase_S8/S53_dom_sf"/>
</dbReference>
<evidence type="ECO:0000256" key="5">
    <source>
        <dbReference type="SAM" id="SignalP"/>
    </source>
</evidence>
<dbReference type="GO" id="GO:0004252">
    <property type="term" value="F:serine-type endopeptidase activity"/>
    <property type="evidence" value="ECO:0007669"/>
    <property type="project" value="InterPro"/>
</dbReference>
<dbReference type="EMBL" id="QVRA01000026">
    <property type="protein sequence ID" value="RJG52487.1"/>
    <property type="molecule type" value="Genomic_DNA"/>
</dbReference>
<dbReference type="SUPFAM" id="SSF52743">
    <property type="entry name" value="Subtilisin-like"/>
    <property type="match status" value="1"/>
</dbReference>
<protein>
    <recommendedName>
        <fullName evidence="6">Peptidase S8/S53 domain-containing protein</fullName>
    </recommendedName>
</protein>
<sequence length="700" mass="74430">MLMRLRIATFSAAALLATAVAASTPLPLLDVRMGYSPAAVKMLARIGAPSSITLTSGQSVRQLIEQRCGIVDPAYVAALVHENRIAKPSLTAEDLEQSAPGVTFAFPYCLKVAAIPRAVGTTPIAKQYDQQNVPLDANALHQALTAARAITARPLSTLRQFAGSGQAGSDRGFLATEMARLFLRENPQMKGLNLHPQDVVNVVPEERVETVPIRDDLSLEEAKALVAEIDGASSSDATLAELIDDATLLPGECQGADSADWPLPMAALHQALEDLRTKRPANLAANLPMPQILLIDTGYDPAMGPPAIPGDAFGRLAGPDPESLAVYPGINTVEPARMDANPPGDLPSRPHGGEVAAILLGARFLTVDPSELPRPKLTFASIAGTATDGRPYLNVGAIRHAFSVAVNNDVKIVNASVAAMRERDDFIRLIANTKRVLLVTAAGNVASGQQDFTPATLSWPGSLGGNQGAAVLISVGAHDPSGKLLYFSRKGKELDLLAPGCLIPTYSLDASNHVIKVSRNGTSYAAPIVSMVAAILSRETLSASQIKDRLLISGDVDERVATVSWSGSRLNVRKALSIYRDYVEYDERQSDGTMITKTLTGKLTSRKNQIILCEGQVVAQNDLRKLVRSIDPTDPSVPGVWRGWARPAGTSLNSAIGKLERCPVATTTAMGKPLELDGDDGKHVIIPLANIRDFVARMRN</sequence>
<comment type="similarity">
    <text evidence="1">Belongs to the peptidase S8 family.</text>
</comment>
<evidence type="ECO:0000259" key="6">
    <source>
        <dbReference type="Pfam" id="PF00082"/>
    </source>
</evidence>
<dbReference type="OrthoDB" id="9816306at2"/>
<evidence type="ECO:0000256" key="4">
    <source>
        <dbReference type="ARBA" id="ARBA00022825"/>
    </source>
</evidence>
<dbReference type="RefSeq" id="WP_119749515.1">
    <property type="nucleotide sequence ID" value="NZ_QVRA01000026.1"/>
</dbReference>
<evidence type="ECO:0000256" key="3">
    <source>
        <dbReference type="ARBA" id="ARBA00022801"/>
    </source>
</evidence>
<keyword evidence="3" id="KW-0378">Hydrolase</keyword>
<proteinExistence type="inferred from homology"/>
<gene>
    <name evidence="7" type="ORF">D0Z70_19970</name>
</gene>
<dbReference type="InterPro" id="IPR050131">
    <property type="entry name" value="Peptidase_S8_subtilisin-like"/>
</dbReference>
<evidence type="ECO:0000313" key="8">
    <source>
        <dbReference type="Proteomes" id="UP000283469"/>
    </source>
</evidence>
<dbReference type="CDD" id="cd00306">
    <property type="entry name" value="Peptidases_S8_S53"/>
    <property type="match status" value="1"/>
</dbReference>
<comment type="caution">
    <text evidence="7">The sequence shown here is derived from an EMBL/GenBank/DDBJ whole genome shotgun (WGS) entry which is preliminary data.</text>
</comment>
<dbReference type="Proteomes" id="UP000283469">
    <property type="component" value="Unassembled WGS sequence"/>
</dbReference>
<dbReference type="GO" id="GO:0006508">
    <property type="term" value="P:proteolysis"/>
    <property type="evidence" value="ECO:0007669"/>
    <property type="project" value="UniProtKB-KW"/>
</dbReference>
<dbReference type="InterPro" id="IPR000209">
    <property type="entry name" value="Peptidase_S8/S53_dom"/>
</dbReference>
<feature type="chain" id="PRO_5019410715" description="Peptidase S8/S53 domain-containing protein" evidence="5">
    <location>
        <begin position="22"/>
        <end position="700"/>
    </location>
</feature>
<feature type="signal peptide" evidence="5">
    <location>
        <begin position="1"/>
        <end position="21"/>
    </location>
</feature>
<dbReference type="AlphaFoldDB" id="A0A418YMU4"/>
<name>A0A418YMU4_9SPHN</name>
<feature type="domain" description="Peptidase S8/S53" evidence="6">
    <location>
        <begin position="347"/>
        <end position="550"/>
    </location>
</feature>
<evidence type="ECO:0000256" key="2">
    <source>
        <dbReference type="ARBA" id="ARBA00022670"/>
    </source>
</evidence>
<dbReference type="Pfam" id="PF00082">
    <property type="entry name" value="Peptidase_S8"/>
    <property type="match status" value="1"/>
</dbReference>
<keyword evidence="5" id="KW-0732">Signal</keyword>
<dbReference type="PANTHER" id="PTHR43806:SF11">
    <property type="entry name" value="CEREVISIN-RELATED"/>
    <property type="match status" value="1"/>
</dbReference>
<reference evidence="7 8" key="1">
    <citation type="submission" date="2018-08" db="EMBL/GenBank/DDBJ databases">
        <title>Sphingobium sp. EO9.</title>
        <authorList>
            <person name="Park Y."/>
            <person name="Kim K.H."/>
            <person name="Jeon C.O."/>
        </authorList>
    </citation>
    <scope>NUCLEOTIDE SEQUENCE [LARGE SCALE GENOMIC DNA]</scope>
    <source>
        <strain evidence="7 8">EO9</strain>
    </source>
</reference>
<keyword evidence="8" id="KW-1185">Reference proteome</keyword>
<organism evidence="7 8">
    <name type="scientific">Sphingobium terrigena</name>
    <dbReference type="NCBI Taxonomy" id="2304063"/>
    <lineage>
        <taxon>Bacteria</taxon>
        <taxon>Pseudomonadati</taxon>
        <taxon>Pseudomonadota</taxon>
        <taxon>Alphaproteobacteria</taxon>
        <taxon>Sphingomonadales</taxon>
        <taxon>Sphingomonadaceae</taxon>
        <taxon>Sphingobium</taxon>
    </lineage>
</organism>
<accession>A0A418YMU4</accession>
<evidence type="ECO:0000313" key="7">
    <source>
        <dbReference type="EMBL" id="RJG52487.1"/>
    </source>
</evidence>
<evidence type="ECO:0000256" key="1">
    <source>
        <dbReference type="ARBA" id="ARBA00011073"/>
    </source>
</evidence>
<dbReference type="Gene3D" id="3.40.50.200">
    <property type="entry name" value="Peptidase S8/S53 domain"/>
    <property type="match status" value="1"/>
</dbReference>
<keyword evidence="2" id="KW-0645">Protease</keyword>
<dbReference type="PANTHER" id="PTHR43806">
    <property type="entry name" value="PEPTIDASE S8"/>
    <property type="match status" value="1"/>
</dbReference>
<keyword evidence="4" id="KW-0720">Serine protease</keyword>